<evidence type="ECO:0000313" key="11">
    <source>
        <dbReference type="Proteomes" id="UP000058599"/>
    </source>
</evidence>
<feature type="active site" description="Proton donor/acceptor" evidence="7">
    <location>
        <position position="363"/>
    </location>
</feature>
<dbReference type="KEGG" id="sgi:SGRAN_1777"/>
<dbReference type="Pfam" id="PF20142">
    <property type="entry name" value="Scaffold"/>
    <property type="match status" value="1"/>
</dbReference>
<dbReference type="AlphaFoldDB" id="A0AA86L3Q2"/>
<dbReference type="SUPFAM" id="SSF47090">
    <property type="entry name" value="PGBD-like"/>
    <property type="match status" value="1"/>
</dbReference>
<evidence type="ECO:0000259" key="9">
    <source>
        <dbReference type="PROSITE" id="PS52029"/>
    </source>
</evidence>
<protein>
    <submittedName>
        <fullName evidence="10">Peptidoglycan binding domain-containing protein</fullName>
    </submittedName>
</protein>
<sequence length="476" mass="51716">MRKLMLAGSLLALALTGCGNPSANGDAQSNAAAATIRWNEAAVGQLRKAIERRAAHGLDHMRFAVEGQVGSAEGEKALTQSALRYAAAVARGATDPAKLQDIYTIPRPEADLRPGLAGALSDGKLDDWIDSLAPQNDQYRKLSKAYLALRGSGDKAAAIPDTKPLKPGATDPRVPAIVAQLVASDYLDRAEGQGTLYTPAMVRAVQHMQIDYGIEPDGVIGGEALEILNLSDADRARALAVAMERMRWLERTPPATRIDVNIAAGRLAYWRDGKLADTRKVVVGKPGKETPQLGSPIYRLVANPTWTVPRSIQNGEIAKKGSAYLRRNDMAWKDGWIVQQPGPQNALGLVKFDMKNEHSIYLHDTPAKSLFDEVQRQRSHGCVRVEDALGFAQMLARDEGILDEWQKARATGKESFVDLPRAIPVRLYYQTVLFDDAGEPVVRADPYGWNDAVAAALGFPERQGFRLRASGDDIGP</sequence>
<name>A0AA86L3Q2_9SPHN</name>
<dbReference type="InterPro" id="IPR005490">
    <property type="entry name" value="LD_TPept_cat_dom"/>
</dbReference>
<keyword evidence="5 7" id="KW-0573">Peptidoglycan synthesis</keyword>
<dbReference type="InterPro" id="IPR052905">
    <property type="entry name" value="LD-transpeptidase_YkuD-like"/>
</dbReference>
<dbReference type="PROSITE" id="PS51257">
    <property type="entry name" value="PROKAR_LIPOPROTEIN"/>
    <property type="match status" value="1"/>
</dbReference>
<organism evidence="10 11">
    <name type="scientific">Sphingopyxis granuli</name>
    <dbReference type="NCBI Taxonomy" id="267128"/>
    <lineage>
        <taxon>Bacteria</taxon>
        <taxon>Pseudomonadati</taxon>
        <taxon>Pseudomonadota</taxon>
        <taxon>Alphaproteobacteria</taxon>
        <taxon>Sphingomonadales</taxon>
        <taxon>Sphingomonadaceae</taxon>
        <taxon>Sphingopyxis</taxon>
    </lineage>
</organism>
<comment type="similarity">
    <text evidence="2">Belongs to the YkuD family.</text>
</comment>
<evidence type="ECO:0000256" key="7">
    <source>
        <dbReference type="PROSITE-ProRule" id="PRU01373"/>
    </source>
</evidence>
<keyword evidence="8" id="KW-0732">Signal</keyword>
<dbReference type="GO" id="GO:0071555">
    <property type="term" value="P:cell wall organization"/>
    <property type="evidence" value="ECO:0007669"/>
    <property type="project" value="UniProtKB-UniRule"/>
</dbReference>
<evidence type="ECO:0000256" key="3">
    <source>
        <dbReference type="ARBA" id="ARBA00022679"/>
    </source>
</evidence>
<dbReference type="InterPro" id="IPR038063">
    <property type="entry name" value="Transpep_catalytic_dom"/>
</dbReference>
<dbReference type="GO" id="GO:0004180">
    <property type="term" value="F:carboxypeptidase activity"/>
    <property type="evidence" value="ECO:0007669"/>
    <property type="project" value="UniProtKB-ARBA"/>
</dbReference>
<dbReference type="EMBL" id="CP012199">
    <property type="protein sequence ID" value="AMG74155.1"/>
    <property type="molecule type" value="Genomic_DNA"/>
</dbReference>
<dbReference type="GO" id="GO:0009252">
    <property type="term" value="P:peptidoglycan biosynthetic process"/>
    <property type="evidence" value="ECO:0007669"/>
    <property type="project" value="UniProtKB-KW"/>
</dbReference>
<evidence type="ECO:0000256" key="4">
    <source>
        <dbReference type="ARBA" id="ARBA00022960"/>
    </source>
</evidence>
<dbReference type="Gene3D" id="1.10.101.10">
    <property type="entry name" value="PGBD-like superfamily/PGBD"/>
    <property type="match status" value="1"/>
</dbReference>
<evidence type="ECO:0000256" key="6">
    <source>
        <dbReference type="ARBA" id="ARBA00023316"/>
    </source>
</evidence>
<dbReference type="Gene3D" id="2.40.440.10">
    <property type="entry name" value="L,D-transpeptidase catalytic domain-like"/>
    <property type="match status" value="1"/>
</dbReference>
<keyword evidence="3" id="KW-0808">Transferase</keyword>
<dbReference type="PANTHER" id="PTHR41533">
    <property type="entry name" value="L,D-TRANSPEPTIDASE HI_1667-RELATED"/>
    <property type="match status" value="1"/>
</dbReference>
<dbReference type="RefSeq" id="WP_237233978.1">
    <property type="nucleotide sequence ID" value="NZ_CP012199.1"/>
</dbReference>
<dbReference type="Proteomes" id="UP000058599">
    <property type="component" value="Chromosome"/>
</dbReference>
<proteinExistence type="inferred from homology"/>
<feature type="chain" id="PRO_5041688101" evidence="8">
    <location>
        <begin position="24"/>
        <end position="476"/>
    </location>
</feature>
<dbReference type="GO" id="GO:0008360">
    <property type="term" value="P:regulation of cell shape"/>
    <property type="evidence" value="ECO:0007669"/>
    <property type="project" value="UniProtKB-UniRule"/>
</dbReference>
<dbReference type="CDD" id="cd16913">
    <property type="entry name" value="YkuD_like"/>
    <property type="match status" value="1"/>
</dbReference>
<evidence type="ECO:0000256" key="1">
    <source>
        <dbReference type="ARBA" id="ARBA00004752"/>
    </source>
</evidence>
<feature type="signal peptide" evidence="8">
    <location>
        <begin position="1"/>
        <end position="23"/>
    </location>
</feature>
<feature type="active site" description="Nucleophile" evidence="7">
    <location>
        <position position="382"/>
    </location>
</feature>
<dbReference type="PROSITE" id="PS52029">
    <property type="entry name" value="LD_TPASE"/>
    <property type="match status" value="1"/>
</dbReference>
<evidence type="ECO:0000256" key="2">
    <source>
        <dbReference type="ARBA" id="ARBA00005992"/>
    </source>
</evidence>
<evidence type="ECO:0000313" key="10">
    <source>
        <dbReference type="EMBL" id="AMG74155.1"/>
    </source>
</evidence>
<accession>A0AA86L3Q2</accession>
<keyword evidence="4 7" id="KW-0133">Cell shape</keyword>
<dbReference type="SUPFAM" id="SSF141523">
    <property type="entry name" value="L,D-transpeptidase catalytic domain-like"/>
    <property type="match status" value="1"/>
</dbReference>
<evidence type="ECO:0000256" key="8">
    <source>
        <dbReference type="SAM" id="SignalP"/>
    </source>
</evidence>
<dbReference type="InterPro" id="IPR045380">
    <property type="entry name" value="LD_TPept_scaffold_dom"/>
</dbReference>
<keyword evidence="6 7" id="KW-0961">Cell wall biogenesis/degradation</keyword>
<dbReference type="PANTHER" id="PTHR41533:SF2">
    <property type="entry name" value="BLR7131 PROTEIN"/>
    <property type="match status" value="1"/>
</dbReference>
<comment type="pathway">
    <text evidence="1 7">Cell wall biogenesis; peptidoglycan biosynthesis.</text>
</comment>
<gene>
    <name evidence="10" type="ORF">SGRAN_1777</name>
</gene>
<evidence type="ECO:0000256" key="5">
    <source>
        <dbReference type="ARBA" id="ARBA00022984"/>
    </source>
</evidence>
<dbReference type="GO" id="GO:0016740">
    <property type="term" value="F:transferase activity"/>
    <property type="evidence" value="ECO:0007669"/>
    <property type="project" value="UniProtKB-KW"/>
</dbReference>
<reference evidence="10 11" key="1">
    <citation type="journal article" date="2016" name="BMC Genomics">
        <title>Genomic analysis of the nitrate-respiring Sphingopyxis granuli (formerly Sphingomonas macrogoltabida) strain TFA.</title>
        <authorList>
            <person name="Garcia-Romero I."/>
            <person name="Perez-Pulido A.J."/>
            <person name="Gonzalez-Flores Y.E."/>
            <person name="Reyes-Ramirez F."/>
            <person name="Santero E."/>
            <person name="Floriano B."/>
        </authorList>
    </citation>
    <scope>NUCLEOTIDE SEQUENCE [LARGE SCALE GENOMIC DNA]</scope>
    <source>
        <strain evidence="10 11">TFA</strain>
    </source>
</reference>
<keyword evidence="11" id="KW-1185">Reference proteome</keyword>
<dbReference type="InterPro" id="IPR036366">
    <property type="entry name" value="PGBDSf"/>
</dbReference>
<dbReference type="Pfam" id="PF03734">
    <property type="entry name" value="YkuD"/>
    <property type="match status" value="1"/>
</dbReference>
<feature type="domain" description="L,D-TPase catalytic" evidence="9">
    <location>
        <begin position="256"/>
        <end position="404"/>
    </location>
</feature>
<dbReference type="InterPro" id="IPR036365">
    <property type="entry name" value="PGBD-like_sf"/>
</dbReference>